<sequence length="154" mass="18203">MKKIILILMTFITFSCVLAENNNIKIVNNKNYENVIKKENNIIVYATSWCPHCQEELEELSKIQDKLKDVKITVIMLPFIPTEDEFSNYEKETLEFINEKKYNFDFYLDKNKEILEKLNIQSIPSIGIIKDGNMIKEINEEEISSEKILEIFEK</sequence>
<dbReference type="CDD" id="cd02966">
    <property type="entry name" value="TlpA_like_family"/>
    <property type="match status" value="1"/>
</dbReference>
<name>D1AYS5_STRM9</name>
<dbReference type="AlphaFoldDB" id="D1AYS5"/>
<feature type="domain" description="Thioredoxin" evidence="2">
    <location>
        <begin position="5"/>
        <end position="154"/>
    </location>
</feature>
<dbReference type="STRING" id="519441.Smon_0986"/>
<reference evidence="3 4" key="1">
    <citation type="journal article" date="2009" name="Stand. Genomic Sci.">
        <title>Complete genome sequence of Streptobacillus moniliformis type strain (9901T).</title>
        <authorList>
            <person name="Nolan M."/>
            <person name="Gronow S."/>
            <person name="Lapidus A."/>
            <person name="Ivanova N."/>
            <person name="Copeland A."/>
            <person name="Lucas S."/>
            <person name="Del Rio T.G."/>
            <person name="Chen F."/>
            <person name="Tice H."/>
            <person name="Pitluck S."/>
            <person name="Cheng J.F."/>
            <person name="Sims D."/>
            <person name="Meincke L."/>
            <person name="Bruce D."/>
            <person name="Goodwin L."/>
            <person name="Brettin T."/>
            <person name="Han C."/>
            <person name="Detter J.C."/>
            <person name="Ovchinikova G."/>
            <person name="Pati A."/>
            <person name="Mavromatis K."/>
            <person name="Mikhailova N."/>
            <person name="Chen A."/>
            <person name="Palaniappan K."/>
            <person name="Land M."/>
            <person name="Hauser L."/>
            <person name="Chang Y.J."/>
            <person name="Jeffries C.D."/>
            <person name="Rohde M."/>
            <person name="Sproer C."/>
            <person name="Goker M."/>
            <person name="Bristow J."/>
            <person name="Eisen J.A."/>
            <person name="Markowitz V."/>
            <person name="Hugenholtz P."/>
            <person name="Kyrpides N.C."/>
            <person name="Klenk H.P."/>
            <person name="Chain P."/>
        </authorList>
    </citation>
    <scope>NUCLEOTIDE SEQUENCE [LARGE SCALE GENOMIC DNA]</scope>
    <source>
        <strain evidence="4">ATCC 14647 / DSM 12112 / NCTC 10651 / 9901</strain>
    </source>
</reference>
<dbReference type="PROSITE" id="PS51352">
    <property type="entry name" value="THIOREDOXIN_2"/>
    <property type="match status" value="1"/>
</dbReference>
<proteinExistence type="predicted"/>
<keyword evidence="4" id="KW-1185">Reference proteome</keyword>
<dbReference type="OrthoDB" id="9813820at2"/>
<dbReference type="KEGG" id="smf:Smon_0986"/>
<dbReference type="Proteomes" id="UP000002072">
    <property type="component" value="Chromosome"/>
</dbReference>
<dbReference type="InterPro" id="IPR013766">
    <property type="entry name" value="Thioredoxin_domain"/>
</dbReference>
<dbReference type="GeneID" id="29673843"/>
<feature type="chain" id="PRO_5003020098" description="Thioredoxin domain-containing protein" evidence="1">
    <location>
        <begin position="20"/>
        <end position="154"/>
    </location>
</feature>
<evidence type="ECO:0000256" key="1">
    <source>
        <dbReference type="SAM" id="SignalP"/>
    </source>
</evidence>
<evidence type="ECO:0000259" key="2">
    <source>
        <dbReference type="PROSITE" id="PS51352"/>
    </source>
</evidence>
<dbReference type="InterPro" id="IPR013740">
    <property type="entry name" value="Redoxin"/>
</dbReference>
<organism evidence="3 4">
    <name type="scientific">Streptobacillus moniliformis (strain ATCC 14647 / DSM 12112 / NCTC 10651 / 9901)</name>
    <dbReference type="NCBI Taxonomy" id="519441"/>
    <lineage>
        <taxon>Bacteria</taxon>
        <taxon>Fusobacteriati</taxon>
        <taxon>Fusobacteriota</taxon>
        <taxon>Fusobacteriia</taxon>
        <taxon>Fusobacteriales</taxon>
        <taxon>Leptotrichiaceae</taxon>
        <taxon>Streptobacillus</taxon>
    </lineage>
</organism>
<dbReference type="Gene3D" id="3.40.30.10">
    <property type="entry name" value="Glutaredoxin"/>
    <property type="match status" value="1"/>
</dbReference>
<evidence type="ECO:0000313" key="4">
    <source>
        <dbReference type="Proteomes" id="UP000002072"/>
    </source>
</evidence>
<dbReference type="eggNOG" id="COG0526">
    <property type="taxonomic scope" value="Bacteria"/>
</dbReference>
<feature type="signal peptide" evidence="1">
    <location>
        <begin position="1"/>
        <end position="19"/>
    </location>
</feature>
<dbReference type="InterPro" id="IPR050553">
    <property type="entry name" value="Thioredoxin_ResA/DsbE_sf"/>
</dbReference>
<dbReference type="PANTHER" id="PTHR42852:SF13">
    <property type="entry name" value="PROTEIN DIPZ"/>
    <property type="match status" value="1"/>
</dbReference>
<evidence type="ECO:0000313" key="3">
    <source>
        <dbReference type="EMBL" id="ACZ01451.1"/>
    </source>
</evidence>
<dbReference type="InterPro" id="IPR036249">
    <property type="entry name" value="Thioredoxin-like_sf"/>
</dbReference>
<dbReference type="PANTHER" id="PTHR42852">
    <property type="entry name" value="THIOL:DISULFIDE INTERCHANGE PROTEIN DSBE"/>
    <property type="match status" value="1"/>
</dbReference>
<dbReference type="Pfam" id="PF08534">
    <property type="entry name" value="Redoxin"/>
    <property type="match status" value="1"/>
</dbReference>
<gene>
    <name evidence="3" type="ordered locus">Smon_0986</name>
</gene>
<dbReference type="HOGENOM" id="CLU_042529_11_2_0"/>
<dbReference type="EMBL" id="CP001779">
    <property type="protein sequence ID" value="ACZ01451.1"/>
    <property type="molecule type" value="Genomic_DNA"/>
</dbReference>
<dbReference type="PROSITE" id="PS51257">
    <property type="entry name" value="PROKAR_LIPOPROTEIN"/>
    <property type="match status" value="1"/>
</dbReference>
<keyword evidence="1" id="KW-0732">Signal</keyword>
<protein>
    <recommendedName>
        <fullName evidence="2">Thioredoxin domain-containing protein</fullName>
    </recommendedName>
</protein>
<dbReference type="SUPFAM" id="SSF52833">
    <property type="entry name" value="Thioredoxin-like"/>
    <property type="match status" value="1"/>
</dbReference>
<accession>D1AYS5</accession>
<dbReference type="RefSeq" id="WP_012859000.1">
    <property type="nucleotide sequence ID" value="NC_013515.1"/>
</dbReference>